<evidence type="ECO:0000256" key="2">
    <source>
        <dbReference type="ARBA" id="ARBA00007171"/>
    </source>
</evidence>
<dbReference type="EMBL" id="SRJD01000001">
    <property type="protein sequence ID" value="TGB00199.1"/>
    <property type="molecule type" value="Genomic_DNA"/>
</dbReference>
<dbReference type="InterPro" id="IPR036138">
    <property type="entry name" value="PBP_dimer_sf"/>
</dbReference>
<evidence type="ECO:0000313" key="6">
    <source>
        <dbReference type="EMBL" id="TGB00199.1"/>
    </source>
</evidence>
<sequence>MRISKNKVKKRLLLILVTGLLVFTVFLGRLIYVQIFNNHWLTKKALEEWGKNIPYEAERGDILDRNGKVLATNVSSPSVLVVPIQIPAQSRNSTADKLAQVLGMSKKKAYEKITEHQSIVRITPEGRKISNEKASQIRALALPGVFIAEDFIRNYPNGSYLAHVLGFAGIDNQGLTGLESYYNDGLKGENGKVSFFSDVRGNRMSNLKDQYTPPTSGSSLMLTIDSRVQSIIERELNNAMAVYHPESALAIAMDPNTGEILGMSSKPDFNPGKYQNVSPEVYNHNLPIWKTYEPGSTFKVITLAAALQENVVNLQKDHFYDSGSIDVAGTNLHCWKKGGHGSETFLQVVQNSCNPGFVALGERLGKNRLFSYIDKFGFGEKTGIDLQGEAKGILFKKDKVGPLETATTAFGQGVSVTPIQQVAAVSAAINGGYLYEPHLAKAWIDTDTGQTINRIEPVLRRQVISASTSKKVRDALESVVAQGTGRNAFVDGYRVGGKTGTAQKVNPNGGGYMDGNYIVSFMGFAPANNPKIVVYVAIDHPKGTVQFGGTVSAPIAGRIIGDSLSAMGVEKQSGGLEKEARWPDQPLIKIPDLTGVNKNDLANYDLNLNLKAEGSGNVVVMQSPQAGVKVKQGSTIMIYLGDKKKSND</sequence>
<dbReference type="Pfam" id="PF03717">
    <property type="entry name" value="PBP_dimer"/>
    <property type="match status" value="1"/>
</dbReference>
<evidence type="ECO:0000256" key="4">
    <source>
        <dbReference type="SAM" id="Phobius"/>
    </source>
</evidence>
<dbReference type="GO" id="GO:0071555">
    <property type="term" value="P:cell wall organization"/>
    <property type="evidence" value="ECO:0007669"/>
    <property type="project" value="TreeGrafter"/>
</dbReference>
<dbReference type="Gene3D" id="3.90.1310.10">
    <property type="entry name" value="Penicillin-binding protein 2a (Domain 2)"/>
    <property type="match status" value="1"/>
</dbReference>
<dbReference type="InterPro" id="IPR050515">
    <property type="entry name" value="Beta-lactam/transpept"/>
</dbReference>
<evidence type="ECO:0000256" key="3">
    <source>
        <dbReference type="ARBA" id="ARBA00023136"/>
    </source>
</evidence>
<dbReference type="InterPro" id="IPR001460">
    <property type="entry name" value="PCN-bd_Tpept"/>
</dbReference>
<keyword evidence="4" id="KW-1133">Transmembrane helix</keyword>
<name>A0A4Z0GSH8_9BACL</name>
<dbReference type="SUPFAM" id="SSF56601">
    <property type="entry name" value="beta-lactamase/transpeptidase-like"/>
    <property type="match status" value="1"/>
</dbReference>
<evidence type="ECO:0000313" key="7">
    <source>
        <dbReference type="Proteomes" id="UP000298347"/>
    </source>
</evidence>
<dbReference type="GO" id="GO:0005886">
    <property type="term" value="C:plasma membrane"/>
    <property type="evidence" value="ECO:0007669"/>
    <property type="project" value="TreeGrafter"/>
</dbReference>
<dbReference type="InterPro" id="IPR012338">
    <property type="entry name" value="Beta-lactam/transpept-like"/>
</dbReference>
<dbReference type="PROSITE" id="PS51178">
    <property type="entry name" value="PASTA"/>
    <property type="match status" value="1"/>
</dbReference>
<dbReference type="InterPro" id="IPR005311">
    <property type="entry name" value="PBP_dimer"/>
</dbReference>
<keyword evidence="7" id="KW-1185">Reference proteome</keyword>
<dbReference type="Pfam" id="PF03793">
    <property type="entry name" value="PASTA"/>
    <property type="match status" value="1"/>
</dbReference>
<dbReference type="InterPro" id="IPR005543">
    <property type="entry name" value="PASTA_dom"/>
</dbReference>
<feature type="domain" description="PASTA" evidence="5">
    <location>
        <begin position="584"/>
        <end position="642"/>
    </location>
</feature>
<evidence type="ECO:0000256" key="1">
    <source>
        <dbReference type="ARBA" id="ARBA00004370"/>
    </source>
</evidence>
<dbReference type="SUPFAM" id="SSF54184">
    <property type="entry name" value="Penicillin-binding protein 2x (pbp-2x), c-terminal domain"/>
    <property type="match status" value="1"/>
</dbReference>
<dbReference type="Gene3D" id="3.30.450.330">
    <property type="match status" value="1"/>
</dbReference>
<dbReference type="PANTHER" id="PTHR30627:SF1">
    <property type="entry name" value="PEPTIDOGLYCAN D,D-TRANSPEPTIDASE FTSI"/>
    <property type="match status" value="1"/>
</dbReference>
<keyword evidence="3 4" id="KW-0472">Membrane</keyword>
<gene>
    <name evidence="6" type="ORF">E4665_00540</name>
</gene>
<evidence type="ECO:0000259" key="5">
    <source>
        <dbReference type="PROSITE" id="PS51178"/>
    </source>
</evidence>
<dbReference type="SUPFAM" id="SSF56519">
    <property type="entry name" value="Penicillin binding protein dimerisation domain"/>
    <property type="match status" value="1"/>
</dbReference>
<comment type="similarity">
    <text evidence="2">Belongs to the transpeptidase family.</text>
</comment>
<dbReference type="RefSeq" id="WP_135346845.1">
    <property type="nucleotide sequence ID" value="NZ_SRJD01000001.1"/>
</dbReference>
<accession>A0A4Z0GSH8</accession>
<keyword evidence="4" id="KW-0812">Transmembrane</keyword>
<dbReference type="OrthoDB" id="9804124at2"/>
<comment type="caution">
    <text evidence="6">The sequence shown here is derived from an EMBL/GenBank/DDBJ whole genome shotgun (WGS) entry which is preliminary data.</text>
</comment>
<reference evidence="6 7" key="1">
    <citation type="journal article" date="2015" name="Int. J. Syst. Evol. Microbiol.">
        <title>Sporolactobacillus shoreae sp. nov. and Sporolactobacillus spathodeae sp. nov., two spore-forming lactic acid bacteria isolated from tree barks in Thailand.</title>
        <authorList>
            <person name="Thamacharoensuk T."/>
            <person name="Kitahara M."/>
            <person name="Ohkuma M."/>
            <person name="Thongchul N."/>
            <person name="Tanasupawat S."/>
        </authorList>
    </citation>
    <scope>NUCLEOTIDE SEQUENCE [LARGE SCALE GENOMIC DNA]</scope>
    <source>
        <strain evidence="6 7">BK92</strain>
    </source>
</reference>
<dbReference type="InterPro" id="IPR011927">
    <property type="entry name" value="SpoVD_pbp"/>
</dbReference>
<dbReference type="Pfam" id="PF00905">
    <property type="entry name" value="Transpeptidase"/>
    <property type="match status" value="1"/>
</dbReference>
<dbReference type="SMART" id="SM00740">
    <property type="entry name" value="PASTA"/>
    <property type="match status" value="1"/>
</dbReference>
<dbReference type="AlphaFoldDB" id="A0A4Z0GSH8"/>
<dbReference type="NCBIfam" id="TIGR02214">
    <property type="entry name" value="spoVD_pbp"/>
    <property type="match status" value="1"/>
</dbReference>
<dbReference type="PANTHER" id="PTHR30627">
    <property type="entry name" value="PEPTIDOGLYCAN D,D-TRANSPEPTIDASE"/>
    <property type="match status" value="1"/>
</dbReference>
<protein>
    <submittedName>
        <fullName evidence="6">Stage V sporulation protein D</fullName>
    </submittedName>
</protein>
<dbReference type="GO" id="GO:0008658">
    <property type="term" value="F:penicillin binding"/>
    <property type="evidence" value="ECO:0007669"/>
    <property type="project" value="InterPro"/>
</dbReference>
<dbReference type="Proteomes" id="UP000298347">
    <property type="component" value="Unassembled WGS sequence"/>
</dbReference>
<proteinExistence type="inferred from homology"/>
<dbReference type="Gene3D" id="3.40.710.10">
    <property type="entry name" value="DD-peptidase/beta-lactamase superfamily"/>
    <property type="match status" value="1"/>
</dbReference>
<comment type="subcellular location">
    <subcellularLocation>
        <location evidence="1">Membrane</location>
    </subcellularLocation>
</comment>
<feature type="transmembrane region" description="Helical" evidence="4">
    <location>
        <begin position="12"/>
        <end position="32"/>
    </location>
</feature>
<organism evidence="6 7">
    <name type="scientific">Sporolactobacillus shoreae</name>
    <dbReference type="NCBI Taxonomy" id="1465501"/>
    <lineage>
        <taxon>Bacteria</taxon>
        <taxon>Bacillati</taxon>
        <taxon>Bacillota</taxon>
        <taxon>Bacilli</taxon>
        <taxon>Bacillales</taxon>
        <taxon>Sporolactobacillaceae</taxon>
        <taxon>Sporolactobacillus</taxon>
    </lineage>
</organism>
<dbReference type="CDD" id="cd06573">
    <property type="entry name" value="PASTA"/>
    <property type="match status" value="1"/>
</dbReference>